<keyword evidence="1 5" id="KW-0032">Aminotransferase</keyword>
<dbReference type="Gene3D" id="3.90.1150.10">
    <property type="entry name" value="Aspartate Aminotransferase, domain 1"/>
    <property type="match status" value="1"/>
</dbReference>
<proteinExistence type="inferred from homology"/>
<dbReference type="EC" id="2.6.1.11" evidence="5"/>
<dbReference type="NCBIfam" id="NF002797">
    <property type="entry name" value="PRK02936.1"/>
    <property type="match status" value="1"/>
</dbReference>
<dbReference type="Pfam" id="PF00202">
    <property type="entry name" value="Aminotran_3"/>
    <property type="match status" value="1"/>
</dbReference>
<evidence type="ECO:0000313" key="6">
    <source>
        <dbReference type="EMBL" id="SQF40722.1"/>
    </source>
</evidence>
<dbReference type="HAMAP" id="MF_01107">
    <property type="entry name" value="ArgD_aminotrans_3"/>
    <property type="match status" value="1"/>
</dbReference>
<dbReference type="STRING" id="1123303.GCA_000372425_00818"/>
<dbReference type="KEGG" id="sfer:NCTC12278_01297"/>
<name>A0A2X3Y1R2_9STRE</name>
<comment type="similarity">
    <text evidence="5">Belongs to the class-III pyridoxal-phosphate-dependent aminotransferase family. ArgD subfamily.</text>
</comment>
<evidence type="ECO:0000256" key="4">
    <source>
        <dbReference type="ARBA" id="ARBA00022898"/>
    </source>
</evidence>
<feature type="binding site" evidence="5">
    <location>
        <position position="120"/>
    </location>
    <ligand>
        <name>pyridoxal 5'-phosphate</name>
        <dbReference type="ChEBI" id="CHEBI:597326"/>
    </ligand>
</feature>
<evidence type="ECO:0000256" key="3">
    <source>
        <dbReference type="ARBA" id="ARBA00022679"/>
    </source>
</evidence>
<dbReference type="Gene3D" id="3.40.640.10">
    <property type="entry name" value="Type I PLP-dependent aspartate aminotransferase-like (Major domain)"/>
    <property type="match status" value="1"/>
</dbReference>
<reference evidence="6 7" key="1">
    <citation type="submission" date="2018-06" db="EMBL/GenBank/DDBJ databases">
        <authorList>
            <consortium name="Pathogen Informatics"/>
            <person name="Doyle S."/>
        </authorList>
    </citation>
    <scope>NUCLEOTIDE SEQUENCE [LARGE SCALE GENOMIC DNA]</scope>
    <source>
        <strain evidence="6 7">NCTC12278</strain>
    </source>
</reference>
<evidence type="ECO:0000313" key="7">
    <source>
        <dbReference type="Proteomes" id="UP000249495"/>
    </source>
</evidence>
<comment type="subcellular location">
    <subcellularLocation>
        <location evidence="5">Cytoplasm</location>
    </subcellularLocation>
</comment>
<evidence type="ECO:0000256" key="5">
    <source>
        <dbReference type="HAMAP-Rule" id="MF_01107"/>
    </source>
</evidence>
<feature type="modified residue" description="N6-(pyridoxal phosphate)lysine" evidence="5">
    <location>
        <position position="234"/>
    </location>
</feature>
<dbReference type="CDD" id="cd00610">
    <property type="entry name" value="OAT_like"/>
    <property type="match status" value="1"/>
</dbReference>
<dbReference type="EMBL" id="LS483343">
    <property type="protein sequence ID" value="SQF40722.1"/>
    <property type="molecule type" value="Genomic_DNA"/>
</dbReference>
<comment type="catalytic activity">
    <reaction evidence="5">
        <text>N(2)-acetyl-L-ornithine + 2-oxoglutarate = N-acetyl-L-glutamate 5-semialdehyde + L-glutamate</text>
        <dbReference type="Rhea" id="RHEA:18049"/>
        <dbReference type="ChEBI" id="CHEBI:16810"/>
        <dbReference type="ChEBI" id="CHEBI:29123"/>
        <dbReference type="ChEBI" id="CHEBI:29985"/>
        <dbReference type="ChEBI" id="CHEBI:57805"/>
        <dbReference type="EC" id="2.6.1.11"/>
    </reaction>
</comment>
<dbReference type="GO" id="GO:0030170">
    <property type="term" value="F:pyridoxal phosphate binding"/>
    <property type="evidence" value="ECO:0007669"/>
    <property type="project" value="InterPro"/>
</dbReference>
<keyword evidence="5" id="KW-0055">Arginine biosynthesis</keyword>
<dbReference type="PANTHER" id="PTHR11986">
    <property type="entry name" value="AMINOTRANSFERASE CLASS III"/>
    <property type="match status" value="1"/>
</dbReference>
<keyword evidence="3 5" id="KW-0808">Transferase</keyword>
<dbReference type="InterPro" id="IPR015424">
    <property type="entry name" value="PyrdxlP-dep_Trfase"/>
</dbReference>
<dbReference type="NCBIfam" id="TIGR00707">
    <property type="entry name" value="argD"/>
    <property type="match status" value="1"/>
</dbReference>
<feature type="binding site" evidence="5">
    <location>
        <begin position="205"/>
        <end position="208"/>
    </location>
    <ligand>
        <name>pyridoxal 5'-phosphate</name>
        <dbReference type="ChEBI" id="CHEBI:597326"/>
    </ligand>
</feature>
<dbReference type="FunFam" id="3.40.640.10:FF:000004">
    <property type="entry name" value="Acetylornithine aminotransferase"/>
    <property type="match status" value="1"/>
</dbReference>
<keyword evidence="2 5" id="KW-0028">Amino-acid biosynthesis</keyword>
<dbReference type="InterPro" id="IPR005814">
    <property type="entry name" value="Aminotrans_3"/>
</dbReference>
<feature type="binding site" evidence="5">
    <location>
        <position position="262"/>
    </location>
    <ligand>
        <name>N(2)-acetyl-L-ornithine</name>
        <dbReference type="ChEBI" id="CHEBI:57805"/>
    </ligand>
</feature>
<evidence type="ECO:0000256" key="1">
    <source>
        <dbReference type="ARBA" id="ARBA00022576"/>
    </source>
</evidence>
<keyword evidence="5" id="KW-0963">Cytoplasm</keyword>
<dbReference type="PIRSF" id="PIRSF000521">
    <property type="entry name" value="Transaminase_4ab_Lys_Orn"/>
    <property type="match status" value="1"/>
</dbReference>
<dbReference type="GO" id="GO:0005737">
    <property type="term" value="C:cytoplasm"/>
    <property type="evidence" value="ECO:0007669"/>
    <property type="project" value="UniProtKB-SubCell"/>
</dbReference>
<sequence length="376" mass="40637">MSKLFQNYKRSSIEFVKAEGHNLFDNQGKKYLDFSSGIGVTNLGFNQAVLNQVQEQLQQIWHTPNLYQNSLQEEVAQKLIGDRDYLAFFCNSGAESNEAAIKLARKYTGKTDIISFQNSFHGRTYGAMSATGQTKIQAGFEHLLPGFSYAVYNDLASVKELISDKTAAVMLELVQGEGGVVPADVQFVKALSQLCQEKDILLIVDEVQTGIGRTGSLFAFEQYDIEPDIFTLAKGLANGLPIGAMIGKRKLSSAFGYGSHGTTFGGNKLVLSAASCVLDQMAAEGFLSSVQANALYLKEASEQKLGGLTNVSAIRGLGFLLGIQTSKNLDETVQAARDRGLIILTAGQDVIRLLPPITVSPSEIDQALAVLQDVFA</sequence>
<dbReference type="InterPro" id="IPR015421">
    <property type="entry name" value="PyrdxlP-dep_Trfase_major"/>
</dbReference>
<dbReference type="PROSITE" id="PS00600">
    <property type="entry name" value="AA_TRANSFER_CLASS_3"/>
    <property type="match status" value="1"/>
</dbReference>
<protein>
    <recommendedName>
        <fullName evidence="5">Acetylornithine aminotransferase</fullName>
        <shortName evidence="5">ACOAT</shortName>
        <ecNumber evidence="5">2.6.1.11</ecNumber>
    </recommendedName>
</protein>
<dbReference type="InterPro" id="IPR015422">
    <property type="entry name" value="PyrdxlP-dep_Trfase_small"/>
</dbReference>
<keyword evidence="4 5" id="KW-0663">Pyridoxal phosphate</keyword>
<dbReference type="AlphaFoldDB" id="A0A2X3Y1R2"/>
<organism evidence="6 7">
    <name type="scientific">Streptococcus ferus</name>
    <dbReference type="NCBI Taxonomy" id="1345"/>
    <lineage>
        <taxon>Bacteria</taxon>
        <taxon>Bacillati</taxon>
        <taxon>Bacillota</taxon>
        <taxon>Bacilli</taxon>
        <taxon>Lactobacillales</taxon>
        <taxon>Streptococcaceae</taxon>
        <taxon>Streptococcus</taxon>
    </lineage>
</organism>
<dbReference type="RefSeq" id="WP_018030146.1">
    <property type="nucleotide sequence ID" value="NZ_LS483343.1"/>
</dbReference>
<dbReference type="Proteomes" id="UP000249495">
    <property type="component" value="Chromosome 1"/>
</dbReference>
<gene>
    <name evidence="6" type="primary">argD_1</name>
    <name evidence="5" type="synonym">argD</name>
    <name evidence="6" type="ORF">NCTC12278_01297</name>
</gene>
<dbReference type="UniPathway" id="UPA00068">
    <property type="reaction ID" value="UER00109"/>
</dbReference>
<dbReference type="InterPro" id="IPR004636">
    <property type="entry name" value="AcOrn/SuccOrn_fam"/>
</dbReference>
<comment type="cofactor">
    <cofactor evidence="5">
        <name>pyridoxal 5'-phosphate</name>
        <dbReference type="ChEBI" id="CHEBI:597326"/>
    </cofactor>
    <text evidence="5">Binds 1 pyridoxal phosphate per subunit.</text>
</comment>
<dbReference type="GO" id="GO:0003992">
    <property type="term" value="F:N2-acetyl-L-ornithine:2-oxoglutarate 5-aminotransferase activity"/>
    <property type="evidence" value="ECO:0007669"/>
    <property type="project" value="UniProtKB-UniRule"/>
</dbReference>
<dbReference type="OrthoDB" id="9807885at2"/>
<dbReference type="NCBIfam" id="NF002325">
    <property type="entry name" value="PRK01278.1"/>
    <property type="match status" value="1"/>
</dbReference>
<dbReference type="InterPro" id="IPR050103">
    <property type="entry name" value="Class-III_PLP-dep_AT"/>
</dbReference>
<feature type="binding site" evidence="5">
    <location>
        <begin position="93"/>
        <end position="94"/>
    </location>
    <ligand>
        <name>pyridoxal 5'-phosphate</name>
        <dbReference type="ChEBI" id="CHEBI:597326"/>
    </ligand>
</feature>
<evidence type="ECO:0000256" key="2">
    <source>
        <dbReference type="ARBA" id="ARBA00022605"/>
    </source>
</evidence>
<accession>A0A2X3Y1R2</accession>
<dbReference type="InterPro" id="IPR049704">
    <property type="entry name" value="Aminotrans_3_PPA_site"/>
</dbReference>
<keyword evidence="7" id="KW-1185">Reference proteome</keyword>
<feature type="binding site" evidence="5">
    <location>
        <position position="263"/>
    </location>
    <ligand>
        <name>pyridoxal 5'-phosphate</name>
        <dbReference type="ChEBI" id="CHEBI:597326"/>
    </ligand>
</feature>
<dbReference type="GO" id="GO:0006526">
    <property type="term" value="P:L-arginine biosynthetic process"/>
    <property type="evidence" value="ECO:0007669"/>
    <property type="project" value="UniProtKB-UniRule"/>
</dbReference>
<comment type="pathway">
    <text evidence="5">Amino-acid biosynthesis; L-arginine biosynthesis; N(2)-acetyl-L-ornithine from L-glutamate: step 4/4.</text>
</comment>
<dbReference type="NCBIfam" id="NF003273">
    <property type="entry name" value="PRK04260.1"/>
    <property type="match status" value="1"/>
</dbReference>
<comment type="subunit">
    <text evidence="5">Homodimer.</text>
</comment>
<dbReference type="PANTHER" id="PTHR11986:SF79">
    <property type="entry name" value="ACETYLORNITHINE AMINOTRANSFERASE, MITOCHONDRIAL"/>
    <property type="match status" value="1"/>
</dbReference>
<dbReference type="GO" id="GO:0042802">
    <property type="term" value="F:identical protein binding"/>
    <property type="evidence" value="ECO:0007669"/>
    <property type="project" value="TreeGrafter"/>
</dbReference>
<dbReference type="SUPFAM" id="SSF53383">
    <property type="entry name" value="PLP-dependent transferases"/>
    <property type="match status" value="1"/>
</dbReference>
<comment type="miscellaneous">
    <text evidence="5">May also have succinyldiaminopimelate aminotransferase activity, thus carrying out the corresponding step in lysine biosynthesis.</text>
</comment>
<feature type="binding site" evidence="5">
    <location>
        <position position="123"/>
    </location>
    <ligand>
        <name>N(2)-acetyl-L-ornithine</name>
        <dbReference type="ChEBI" id="CHEBI:57805"/>
    </ligand>
</feature>